<keyword evidence="1" id="KW-1133">Transmembrane helix</keyword>
<evidence type="ECO:0000313" key="2">
    <source>
        <dbReference type="EMBL" id="CAK0807674.1"/>
    </source>
</evidence>
<evidence type="ECO:0008006" key="4">
    <source>
        <dbReference type="Google" id="ProtNLM"/>
    </source>
</evidence>
<protein>
    <recommendedName>
        <fullName evidence="4">Transmembrane protein 138</fullName>
    </recommendedName>
</protein>
<sequence>MAADGLPKPSASTVLLPAMSGSRVTQCSHRELAVLEILVLAAGSAAKGRAVILAISIATVLLTTAVDVGIAKASTNVRIDDDDDDIIGFVVLALLQVLGILLVAVAHLAWQVGSLFGFTGHVAVEAPPAASAEDEMDIDDGAVAPTTTVEPNVDRARNLSARKRPRAWDSTRQVEQLHLMEVSFSEIAKILKRRA</sequence>
<reference evidence="2" key="1">
    <citation type="submission" date="2023-10" db="EMBL/GenBank/DDBJ databases">
        <authorList>
            <person name="Chen Y."/>
            <person name="Shah S."/>
            <person name="Dougan E. K."/>
            <person name="Thang M."/>
            <person name="Chan C."/>
        </authorList>
    </citation>
    <scope>NUCLEOTIDE SEQUENCE [LARGE SCALE GENOMIC DNA]</scope>
</reference>
<evidence type="ECO:0000256" key="1">
    <source>
        <dbReference type="SAM" id="Phobius"/>
    </source>
</evidence>
<organism evidence="2 3">
    <name type="scientific">Prorocentrum cordatum</name>
    <dbReference type="NCBI Taxonomy" id="2364126"/>
    <lineage>
        <taxon>Eukaryota</taxon>
        <taxon>Sar</taxon>
        <taxon>Alveolata</taxon>
        <taxon>Dinophyceae</taxon>
        <taxon>Prorocentrales</taxon>
        <taxon>Prorocentraceae</taxon>
        <taxon>Prorocentrum</taxon>
    </lineage>
</organism>
<name>A0ABN9QVD8_9DINO</name>
<dbReference type="Proteomes" id="UP001189429">
    <property type="component" value="Unassembled WGS sequence"/>
</dbReference>
<proteinExistence type="predicted"/>
<comment type="caution">
    <text evidence="2">The sequence shown here is derived from an EMBL/GenBank/DDBJ whole genome shotgun (WGS) entry which is preliminary data.</text>
</comment>
<accession>A0ABN9QVD8</accession>
<keyword evidence="1" id="KW-0812">Transmembrane</keyword>
<feature type="transmembrane region" description="Helical" evidence="1">
    <location>
        <begin position="86"/>
        <end position="110"/>
    </location>
</feature>
<dbReference type="EMBL" id="CAUYUJ010003980">
    <property type="protein sequence ID" value="CAK0807674.1"/>
    <property type="molecule type" value="Genomic_DNA"/>
</dbReference>
<gene>
    <name evidence="2" type="ORF">PCOR1329_LOCUS13475</name>
</gene>
<keyword evidence="1" id="KW-0472">Membrane</keyword>
<feature type="transmembrane region" description="Helical" evidence="1">
    <location>
        <begin position="50"/>
        <end position="71"/>
    </location>
</feature>
<evidence type="ECO:0000313" key="3">
    <source>
        <dbReference type="Proteomes" id="UP001189429"/>
    </source>
</evidence>
<keyword evidence="3" id="KW-1185">Reference proteome</keyword>